<dbReference type="InterPro" id="IPR013113">
    <property type="entry name" value="SIP_FAD-bd"/>
</dbReference>
<sequence length="304" mass="32594">MILDEVEVVRVEQLSPSFVRVELGAAVLADFGVDGPLYDQRIKLVFPNDAGRLASFSGADESWFSTWLDIPEAERGHMRTYTVREVRGTGVDTRLVVDFVLHLEDGASGPGGRWAAGARVGDRLVLIAPRKGEAFGGIEFAPGTARHLLLAGDETAVPAISAILECLPEGSRGTAFLEVPVGADVLEVEAPVGVEVVWLPRDGAVLGERLHAAVVAHLGAAPVAVGLVDDDVDPNVWETPTYSSSGEEDAPAVTPGRHDDLHAWIAGESKVVTRLRRHLVTELGIGRRQVAFMGYWRQGVAMRS</sequence>
<dbReference type="InterPro" id="IPR007037">
    <property type="entry name" value="SIP_rossman_dom"/>
</dbReference>
<feature type="domain" description="FAD-binding FR-type" evidence="1">
    <location>
        <begin position="1"/>
        <end position="136"/>
    </location>
</feature>
<reference evidence="2 3" key="1">
    <citation type="submission" date="2019-03" db="EMBL/GenBank/DDBJ databases">
        <title>Three New Species of Nocardioides, Nocardioides euryhalodurans sp. nov., Nocardioides seonyuensis sp. nov. and Nocardioides eburneoflavus sp. nov., Iolated from Soil.</title>
        <authorList>
            <person name="Roh S.G."/>
            <person name="Lee C."/>
            <person name="Kim M.-K."/>
            <person name="Kim S.B."/>
        </authorList>
    </citation>
    <scope>NUCLEOTIDE SEQUENCE [LARGE SCALE GENOMIC DNA]</scope>
    <source>
        <strain evidence="2 3">MMS17-SY117</strain>
    </source>
</reference>
<dbReference type="PANTHER" id="PTHR30157">
    <property type="entry name" value="FERRIC REDUCTASE, NADPH-DEPENDENT"/>
    <property type="match status" value="1"/>
</dbReference>
<dbReference type="PROSITE" id="PS51384">
    <property type="entry name" value="FAD_FR"/>
    <property type="match status" value="1"/>
</dbReference>
<evidence type="ECO:0000313" key="3">
    <source>
        <dbReference type="Proteomes" id="UP000294894"/>
    </source>
</evidence>
<proteinExistence type="predicted"/>
<name>A0A4P7GR09_9ACTN</name>
<dbReference type="Gene3D" id="3.40.50.80">
    <property type="entry name" value="Nucleotide-binding domain of ferredoxin-NADP reductase (FNR) module"/>
    <property type="match status" value="1"/>
</dbReference>
<organism evidence="2 3">
    <name type="scientific">Nocardioides euryhalodurans</name>
    <dbReference type="NCBI Taxonomy" id="2518370"/>
    <lineage>
        <taxon>Bacteria</taxon>
        <taxon>Bacillati</taxon>
        <taxon>Actinomycetota</taxon>
        <taxon>Actinomycetes</taxon>
        <taxon>Propionibacteriales</taxon>
        <taxon>Nocardioidaceae</taxon>
        <taxon>Nocardioides</taxon>
    </lineage>
</organism>
<gene>
    <name evidence="2" type="ORF">EXE57_13455</name>
</gene>
<dbReference type="EMBL" id="CP038267">
    <property type="protein sequence ID" value="QBR94504.1"/>
    <property type="molecule type" value="Genomic_DNA"/>
</dbReference>
<evidence type="ECO:0000259" key="1">
    <source>
        <dbReference type="PROSITE" id="PS51384"/>
    </source>
</evidence>
<keyword evidence="3" id="KW-1185">Reference proteome</keyword>
<dbReference type="InterPro" id="IPR039374">
    <property type="entry name" value="SIP_fam"/>
</dbReference>
<dbReference type="InterPro" id="IPR017927">
    <property type="entry name" value="FAD-bd_FR_type"/>
</dbReference>
<dbReference type="OrthoDB" id="9814826at2"/>
<dbReference type="AlphaFoldDB" id="A0A4P7GR09"/>
<dbReference type="Pfam" id="PF04954">
    <property type="entry name" value="SIP"/>
    <property type="match status" value="1"/>
</dbReference>
<evidence type="ECO:0000313" key="2">
    <source>
        <dbReference type="EMBL" id="QBR94504.1"/>
    </source>
</evidence>
<dbReference type="CDD" id="cd06193">
    <property type="entry name" value="siderophore_interacting"/>
    <property type="match status" value="1"/>
</dbReference>
<accession>A0A4P7GR09</accession>
<dbReference type="Pfam" id="PF08021">
    <property type="entry name" value="FAD_binding_9"/>
    <property type="match status" value="1"/>
</dbReference>
<dbReference type="Proteomes" id="UP000294894">
    <property type="component" value="Chromosome"/>
</dbReference>
<dbReference type="InterPro" id="IPR039261">
    <property type="entry name" value="FNR_nucleotide-bd"/>
</dbReference>
<dbReference type="GO" id="GO:0016491">
    <property type="term" value="F:oxidoreductase activity"/>
    <property type="evidence" value="ECO:0007669"/>
    <property type="project" value="InterPro"/>
</dbReference>
<dbReference type="PANTHER" id="PTHR30157:SF0">
    <property type="entry name" value="NADPH-DEPENDENT FERRIC-CHELATE REDUCTASE"/>
    <property type="match status" value="1"/>
</dbReference>
<dbReference type="Gene3D" id="2.40.30.10">
    <property type="entry name" value="Translation factors"/>
    <property type="match status" value="1"/>
</dbReference>
<dbReference type="KEGG" id="noy:EXE57_13455"/>
<protein>
    <submittedName>
        <fullName evidence="2">Siderophore-interacting protein</fullName>
    </submittedName>
</protein>